<evidence type="ECO:0000256" key="1">
    <source>
        <dbReference type="SAM" id="MobiDB-lite"/>
    </source>
</evidence>
<accession>A0A6J4SN03</accession>
<name>A0A6J4SN03_9SPHN</name>
<protein>
    <submittedName>
        <fullName evidence="2">Proposed peptidoglycan lipid II flippase MurJ</fullName>
    </submittedName>
</protein>
<feature type="non-terminal residue" evidence="2">
    <location>
        <position position="1"/>
    </location>
</feature>
<gene>
    <name evidence="2" type="ORF">AVDCRST_MAG31-369</name>
</gene>
<feature type="region of interest" description="Disordered" evidence="1">
    <location>
        <begin position="59"/>
        <end position="191"/>
    </location>
</feature>
<feature type="compositionally biased region" description="Pro residues" evidence="1">
    <location>
        <begin position="181"/>
        <end position="191"/>
    </location>
</feature>
<organism evidence="2">
    <name type="scientific">uncultured Sphingomonas sp</name>
    <dbReference type="NCBI Taxonomy" id="158754"/>
    <lineage>
        <taxon>Bacteria</taxon>
        <taxon>Pseudomonadati</taxon>
        <taxon>Pseudomonadota</taxon>
        <taxon>Alphaproteobacteria</taxon>
        <taxon>Sphingomonadales</taxon>
        <taxon>Sphingomonadaceae</taxon>
        <taxon>Sphingomonas</taxon>
        <taxon>environmental samples</taxon>
    </lineage>
</organism>
<sequence length="191" mass="20878">ADHAPGLRARRVRRRVDPADRRGALLVLVLPAVQRHQPAADPLLLLPPAPVAADGARGRLARGQPRGGPGALPPARDRRHRHRHGGLDRRDGDRAGGLPPSRARGPRRRPHPLHARPGAARVGGLRARRLRHLVRPRRGRRALPPRPADLGRRGPRGGGLPLHRNRPHDADRGGRPDPRPVRPQAPSPRLV</sequence>
<evidence type="ECO:0000313" key="2">
    <source>
        <dbReference type="EMBL" id="CAA9501329.1"/>
    </source>
</evidence>
<feature type="compositionally biased region" description="Basic residues" evidence="1">
    <location>
        <begin position="126"/>
        <end position="143"/>
    </location>
</feature>
<dbReference type="EMBL" id="CADCWA010000024">
    <property type="protein sequence ID" value="CAA9501329.1"/>
    <property type="molecule type" value="Genomic_DNA"/>
</dbReference>
<feature type="compositionally biased region" description="Low complexity" evidence="1">
    <location>
        <begin position="115"/>
        <end position="125"/>
    </location>
</feature>
<dbReference type="AlphaFoldDB" id="A0A6J4SN03"/>
<feature type="compositionally biased region" description="Basic and acidic residues" evidence="1">
    <location>
        <begin position="85"/>
        <end position="94"/>
    </location>
</feature>
<proteinExistence type="predicted"/>
<feature type="compositionally biased region" description="Basic residues" evidence="1">
    <location>
        <begin position="104"/>
        <end position="114"/>
    </location>
</feature>
<feature type="compositionally biased region" description="Basic and acidic residues" evidence="1">
    <location>
        <begin position="167"/>
        <end position="180"/>
    </location>
</feature>
<feature type="non-terminal residue" evidence="2">
    <location>
        <position position="191"/>
    </location>
</feature>
<reference evidence="2" key="1">
    <citation type="submission" date="2020-02" db="EMBL/GenBank/DDBJ databases">
        <authorList>
            <person name="Meier V. D."/>
        </authorList>
    </citation>
    <scope>NUCLEOTIDE SEQUENCE</scope>
    <source>
        <strain evidence="2">AVDCRST_MAG31</strain>
    </source>
</reference>